<organism evidence="2 3">
    <name type="scientific">Oryza sativa subsp. japonica</name>
    <name type="common">Rice</name>
    <dbReference type="NCBI Taxonomy" id="39947"/>
    <lineage>
        <taxon>Eukaryota</taxon>
        <taxon>Viridiplantae</taxon>
        <taxon>Streptophyta</taxon>
        <taxon>Embryophyta</taxon>
        <taxon>Tracheophyta</taxon>
        <taxon>Spermatophyta</taxon>
        <taxon>Magnoliopsida</taxon>
        <taxon>Liliopsida</taxon>
        <taxon>Poales</taxon>
        <taxon>Poaceae</taxon>
        <taxon>BOP clade</taxon>
        <taxon>Oryzoideae</taxon>
        <taxon>Oryzeae</taxon>
        <taxon>Oryzinae</taxon>
        <taxon>Oryza</taxon>
        <taxon>Oryza sativa</taxon>
    </lineage>
</organism>
<evidence type="ECO:0000313" key="2">
    <source>
        <dbReference type="EMBL" id="BAS76177.1"/>
    </source>
</evidence>
<name>A0A0N7KEE3_ORYSJ</name>
<gene>
    <name evidence="2" type="ordered locus">Os01g0944100</name>
    <name evidence="2" type="ORF">OSNPB_010944100</name>
</gene>
<proteinExistence type="predicted"/>
<evidence type="ECO:0000256" key="1">
    <source>
        <dbReference type="SAM" id="MobiDB-lite"/>
    </source>
</evidence>
<dbReference type="AlphaFoldDB" id="A0A0N7KEE3"/>
<reference evidence="2 3" key="2">
    <citation type="journal article" date="2013" name="Plant Cell Physiol.">
        <title>Rice Annotation Project Database (RAP-DB): an integrative and interactive database for rice genomics.</title>
        <authorList>
            <person name="Sakai H."/>
            <person name="Lee S.S."/>
            <person name="Tanaka T."/>
            <person name="Numa H."/>
            <person name="Kim J."/>
            <person name="Kawahara Y."/>
            <person name="Wakimoto H."/>
            <person name="Yang C.C."/>
            <person name="Iwamoto M."/>
            <person name="Abe T."/>
            <person name="Yamada Y."/>
            <person name="Muto A."/>
            <person name="Inokuchi H."/>
            <person name="Ikemura T."/>
            <person name="Matsumoto T."/>
            <person name="Sasaki T."/>
            <person name="Itoh T."/>
        </authorList>
    </citation>
    <scope>NUCLEOTIDE SEQUENCE [LARGE SCALE GENOMIC DNA]</scope>
    <source>
        <strain evidence="3">cv. Nipponbare</strain>
    </source>
</reference>
<dbReference type="Gramene" id="Os01t0944100-03">
    <property type="protein sequence ID" value="Os01t0944100-03"/>
    <property type="gene ID" value="Os01g0944100"/>
</dbReference>
<accession>A0A0N7KEE3</accession>
<protein>
    <submittedName>
        <fullName evidence="2">Os01g0944100 protein</fullName>
    </submittedName>
</protein>
<dbReference type="EMBL" id="AP014957">
    <property type="protein sequence ID" value="BAS76177.1"/>
    <property type="molecule type" value="Genomic_DNA"/>
</dbReference>
<dbReference type="Proteomes" id="UP000059680">
    <property type="component" value="Chromosome 1"/>
</dbReference>
<reference evidence="3" key="1">
    <citation type="journal article" date="2005" name="Nature">
        <title>The map-based sequence of the rice genome.</title>
        <authorList>
            <consortium name="International rice genome sequencing project (IRGSP)"/>
            <person name="Matsumoto T."/>
            <person name="Wu J."/>
            <person name="Kanamori H."/>
            <person name="Katayose Y."/>
            <person name="Fujisawa M."/>
            <person name="Namiki N."/>
            <person name="Mizuno H."/>
            <person name="Yamamoto K."/>
            <person name="Antonio B.A."/>
            <person name="Baba T."/>
            <person name="Sakata K."/>
            <person name="Nagamura Y."/>
            <person name="Aoki H."/>
            <person name="Arikawa K."/>
            <person name="Arita K."/>
            <person name="Bito T."/>
            <person name="Chiden Y."/>
            <person name="Fujitsuka N."/>
            <person name="Fukunaka R."/>
            <person name="Hamada M."/>
            <person name="Harada C."/>
            <person name="Hayashi A."/>
            <person name="Hijishita S."/>
            <person name="Honda M."/>
            <person name="Hosokawa S."/>
            <person name="Ichikawa Y."/>
            <person name="Idonuma A."/>
            <person name="Iijima M."/>
            <person name="Ikeda M."/>
            <person name="Ikeno M."/>
            <person name="Ito K."/>
            <person name="Ito S."/>
            <person name="Ito T."/>
            <person name="Ito Y."/>
            <person name="Ito Y."/>
            <person name="Iwabuchi A."/>
            <person name="Kamiya K."/>
            <person name="Karasawa W."/>
            <person name="Kurita K."/>
            <person name="Katagiri S."/>
            <person name="Kikuta A."/>
            <person name="Kobayashi H."/>
            <person name="Kobayashi N."/>
            <person name="Machita K."/>
            <person name="Maehara T."/>
            <person name="Masukawa M."/>
            <person name="Mizubayashi T."/>
            <person name="Mukai Y."/>
            <person name="Nagasaki H."/>
            <person name="Nagata Y."/>
            <person name="Naito S."/>
            <person name="Nakashima M."/>
            <person name="Nakama Y."/>
            <person name="Nakamichi Y."/>
            <person name="Nakamura M."/>
            <person name="Meguro A."/>
            <person name="Negishi M."/>
            <person name="Ohta I."/>
            <person name="Ohta T."/>
            <person name="Okamoto M."/>
            <person name="Ono N."/>
            <person name="Saji S."/>
            <person name="Sakaguchi M."/>
            <person name="Sakai K."/>
            <person name="Shibata M."/>
            <person name="Shimokawa T."/>
            <person name="Song J."/>
            <person name="Takazaki Y."/>
            <person name="Terasawa K."/>
            <person name="Tsugane M."/>
            <person name="Tsuji K."/>
            <person name="Ueda S."/>
            <person name="Waki K."/>
            <person name="Yamagata H."/>
            <person name="Yamamoto M."/>
            <person name="Yamamoto S."/>
            <person name="Yamane H."/>
            <person name="Yoshiki S."/>
            <person name="Yoshihara R."/>
            <person name="Yukawa K."/>
            <person name="Zhong H."/>
            <person name="Yano M."/>
            <person name="Yuan Q."/>
            <person name="Ouyang S."/>
            <person name="Liu J."/>
            <person name="Jones K.M."/>
            <person name="Gansberger K."/>
            <person name="Moffat K."/>
            <person name="Hill J."/>
            <person name="Bera J."/>
            <person name="Fadrosh D."/>
            <person name="Jin S."/>
            <person name="Johri S."/>
            <person name="Kim M."/>
            <person name="Overton L."/>
            <person name="Reardon M."/>
            <person name="Tsitrin T."/>
            <person name="Vuong H."/>
            <person name="Weaver B."/>
            <person name="Ciecko A."/>
            <person name="Tallon L."/>
            <person name="Jackson J."/>
            <person name="Pai G."/>
            <person name="Aken S.V."/>
            <person name="Utterback T."/>
            <person name="Reidmuller S."/>
            <person name="Feldblyum T."/>
            <person name="Hsiao J."/>
            <person name="Zismann V."/>
            <person name="Iobst S."/>
            <person name="de Vazeille A.R."/>
            <person name="Buell C.R."/>
            <person name="Ying K."/>
            <person name="Li Y."/>
            <person name="Lu T."/>
            <person name="Huang Y."/>
            <person name="Zhao Q."/>
            <person name="Feng Q."/>
            <person name="Zhang L."/>
            <person name="Zhu J."/>
            <person name="Weng Q."/>
            <person name="Mu J."/>
            <person name="Lu Y."/>
            <person name="Fan D."/>
            <person name="Liu Y."/>
            <person name="Guan J."/>
            <person name="Zhang Y."/>
            <person name="Yu S."/>
            <person name="Liu X."/>
            <person name="Zhang Y."/>
            <person name="Hong G."/>
            <person name="Han B."/>
            <person name="Choisne N."/>
            <person name="Demange N."/>
            <person name="Orjeda G."/>
            <person name="Samain S."/>
            <person name="Cattolico L."/>
            <person name="Pelletier E."/>
            <person name="Couloux A."/>
            <person name="Segurens B."/>
            <person name="Wincker P."/>
            <person name="D'Hont A."/>
            <person name="Scarpelli C."/>
            <person name="Weissenbach J."/>
            <person name="Salanoubat M."/>
            <person name="Quetier F."/>
            <person name="Yu Y."/>
            <person name="Kim H.R."/>
            <person name="Rambo T."/>
            <person name="Currie J."/>
            <person name="Collura K."/>
            <person name="Luo M."/>
            <person name="Yang T."/>
            <person name="Ammiraju J.S.S."/>
            <person name="Engler F."/>
            <person name="Soderlund C."/>
            <person name="Wing R.A."/>
            <person name="Palmer L.E."/>
            <person name="de la Bastide M."/>
            <person name="Spiegel L."/>
            <person name="Nascimento L."/>
            <person name="Zutavern T."/>
            <person name="O'Shaughnessy A."/>
            <person name="Dike S."/>
            <person name="Dedhia N."/>
            <person name="Preston R."/>
            <person name="Balija V."/>
            <person name="McCombie W.R."/>
            <person name="Chow T."/>
            <person name="Chen H."/>
            <person name="Chung M."/>
            <person name="Chen C."/>
            <person name="Shaw J."/>
            <person name="Wu H."/>
            <person name="Hsiao K."/>
            <person name="Chao Y."/>
            <person name="Chu M."/>
            <person name="Cheng C."/>
            <person name="Hour A."/>
            <person name="Lee P."/>
            <person name="Lin S."/>
            <person name="Lin Y."/>
            <person name="Liou J."/>
            <person name="Liu S."/>
            <person name="Hsing Y."/>
            <person name="Raghuvanshi S."/>
            <person name="Mohanty A."/>
            <person name="Bharti A.K."/>
            <person name="Gaur A."/>
            <person name="Gupta V."/>
            <person name="Kumar D."/>
            <person name="Ravi V."/>
            <person name="Vij S."/>
            <person name="Kapur A."/>
            <person name="Khurana P."/>
            <person name="Khurana P."/>
            <person name="Khurana J.P."/>
            <person name="Tyagi A.K."/>
            <person name="Gaikwad K."/>
            <person name="Singh A."/>
            <person name="Dalal V."/>
            <person name="Srivastava S."/>
            <person name="Dixit A."/>
            <person name="Pal A.K."/>
            <person name="Ghazi I.A."/>
            <person name="Yadav M."/>
            <person name="Pandit A."/>
            <person name="Bhargava A."/>
            <person name="Sureshbabu K."/>
            <person name="Batra K."/>
            <person name="Sharma T.R."/>
            <person name="Mohapatra T."/>
            <person name="Singh N.K."/>
            <person name="Messing J."/>
            <person name="Nelson A.B."/>
            <person name="Fuks G."/>
            <person name="Kavchok S."/>
            <person name="Keizer G."/>
            <person name="Linton E."/>
            <person name="Llaca V."/>
            <person name="Song R."/>
            <person name="Tanyolac B."/>
            <person name="Young S."/>
            <person name="Ho-Il K."/>
            <person name="Hahn J.H."/>
            <person name="Sangsakoo G."/>
            <person name="Vanavichit A."/>
            <person name="de Mattos Luiz.A.T."/>
            <person name="Zimmer P.D."/>
            <person name="Malone G."/>
            <person name="Dellagostin O."/>
            <person name="de Oliveira A.C."/>
            <person name="Bevan M."/>
            <person name="Bancroft I."/>
            <person name="Minx P."/>
            <person name="Cordum H."/>
            <person name="Wilson R."/>
            <person name="Cheng Z."/>
            <person name="Jin W."/>
            <person name="Jiang J."/>
            <person name="Leong S.A."/>
            <person name="Iwama H."/>
            <person name="Gojobori T."/>
            <person name="Itoh T."/>
            <person name="Niimura Y."/>
            <person name="Fujii Y."/>
            <person name="Habara T."/>
            <person name="Sakai H."/>
            <person name="Sato Y."/>
            <person name="Wilson G."/>
            <person name="Kumar K."/>
            <person name="McCouch S."/>
            <person name="Juretic N."/>
            <person name="Hoen D."/>
            <person name="Wright S."/>
            <person name="Bruskiewich R."/>
            <person name="Bureau T."/>
            <person name="Miyao A."/>
            <person name="Hirochika H."/>
            <person name="Nishikawa T."/>
            <person name="Kadowaki K."/>
            <person name="Sugiura M."/>
            <person name="Burr B."/>
            <person name="Sasaki T."/>
        </authorList>
    </citation>
    <scope>NUCLEOTIDE SEQUENCE [LARGE SCALE GENOMIC DNA]</scope>
    <source>
        <strain evidence="3">cv. Nipponbare</strain>
    </source>
</reference>
<feature type="region of interest" description="Disordered" evidence="1">
    <location>
        <begin position="52"/>
        <end position="74"/>
    </location>
</feature>
<reference evidence="2 3" key="3">
    <citation type="journal article" date="2013" name="Rice">
        <title>Improvement of the Oryza sativa Nipponbare reference genome using next generation sequence and optical map data.</title>
        <authorList>
            <person name="Kawahara Y."/>
            <person name="de la Bastide M."/>
            <person name="Hamilton J.P."/>
            <person name="Kanamori H."/>
            <person name="McCombie W.R."/>
            <person name="Ouyang S."/>
            <person name="Schwartz D.C."/>
            <person name="Tanaka T."/>
            <person name="Wu J."/>
            <person name="Zhou S."/>
            <person name="Childs K.L."/>
            <person name="Davidson R.M."/>
            <person name="Lin H."/>
            <person name="Quesada-Ocampo L."/>
            <person name="Vaillancourt B."/>
            <person name="Sakai H."/>
            <person name="Lee S.S."/>
            <person name="Kim J."/>
            <person name="Numa H."/>
            <person name="Itoh T."/>
            <person name="Buell C.R."/>
            <person name="Matsumoto T."/>
        </authorList>
    </citation>
    <scope>NUCLEOTIDE SEQUENCE [LARGE SCALE GENOMIC DNA]</scope>
    <source>
        <strain evidence="3">cv. Nipponbare</strain>
    </source>
</reference>
<sequence length="74" mass="8284">ALLLAVPATSLFLSSIHHPPRVRVAREHKPPPTSQPPSHWSTAAPLGLSSLFSRLTVRQKEENEKKKKKRKKKG</sequence>
<feature type="non-terminal residue" evidence="2">
    <location>
        <position position="1"/>
    </location>
</feature>
<dbReference type="ExpressionAtlas" id="A0A0N7KEE3">
    <property type="expression patterns" value="baseline and differential"/>
</dbReference>
<evidence type="ECO:0000313" key="3">
    <source>
        <dbReference type="Proteomes" id="UP000059680"/>
    </source>
</evidence>
<keyword evidence="3" id="KW-1185">Reference proteome</keyword>